<proteinExistence type="predicted"/>
<reference evidence="8" key="1">
    <citation type="submission" date="2016-06" db="EMBL/GenBank/DDBJ databases">
        <authorList>
            <person name="Varghese N."/>
            <person name="Submissions Spin"/>
        </authorList>
    </citation>
    <scope>NUCLEOTIDE SEQUENCE [LARGE SCALE GENOMIC DNA]</scope>
    <source>
        <strain evidence="8">DSM 44815</strain>
    </source>
</reference>
<evidence type="ECO:0000256" key="6">
    <source>
        <dbReference type="SAM" id="Phobius"/>
    </source>
</evidence>
<dbReference type="EMBL" id="LT594323">
    <property type="protein sequence ID" value="SBT52719.1"/>
    <property type="molecule type" value="Genomic_DNA"/>
</dbReference>
<name>A0A1A9A947_9ACTN</name>
<feature type="transmembrane region" description="Helical" evidence="6">
    <location>
        <begin position="99"/>
        <end position="120"/>
    </location>
</feature>
<feature type="transmembrane region" description="Helical" evidence="6">
    <location>
        <begin position="171"/>
        <end position="190"/>
    </location>
</feature>
<sequence>MRRHTAVLLAGQIGRIALQGLYFVVLARTLGAAHYGASAAVLALVSMLLPFSSLGTILLLVRNVAQQPATAAVQWANCVTLVLVSGTTLAVLLALAGRWVAPAATSVAVIAAVGITDLVLARVTEAAGAVFHAQEHMHWSALVPVLLQAARLLGLAALVLGPWTVDLTSWAVSYAVSTALVCLALTVLVLRRLGWSPPQLARYRQEWRTGLLFSVGMASTTVYNDVDKAMLGRFATLEATGIYSAAYRVVDMSYAPVRSLLGAASPAMWRAGADGSVTAVAAVARARLLRPAAAYCLLGTVGMFGAADLVPALLGDSFTESVPALRALSFLLIVKGCHYVIGDTLTCAGAQGARTVVQVAVAVLNVGLCLLLIPTHGWQGAVLVSLVCDGLLAVGLGAILAHRLRRERSRPAPTTVDYAGTTAAS</sequence>
<keyword evidence="2" id="KW-1003">Cell membrane</keyword>
<feature type="transmembrane region" description="Helical" evidence="6">
    <location>
        <begin position="39"/>
        <end position="61"/>
    </location>
</feature>
<dbReference type="InterPro" id="IPR050833">
    <property type="entry name" value="Poly_Biosynth_Transport"/>
</dbReference>
<evidence type="ECO:0000256" key="5">
    <source>
        <dbReference type="ARBA" id="ARBA00023136"/>
    </source>
</evidence>
<feature type="transmembrane region" description="Helical" evidence="6">
    <location>
        <begin position="141"/>
        <end position="165"/>
    </location>
</feature>
<dbReference type="PANTHER" id="PTHR30250:SF11">
    <property type="entry name" value="O-ANTIGEN TRANSPORTER-RELATED"/>
    <property type="match status" value="1"/>
</dbReference>
<keyword evidence="8" id="KW-1185">Reference proteome</keyword>
<evidence type="ECO:0000313" key="8">
    <source>
        <dbReference type="Proteomes" id="UP000199385"/>
    </source>
</evidence>
<dbReference type="Pfam" id="PF01943">
    <property type="entry name" value="Polysacc_synt"/>
    <property type="match status" value="1"/>
</dbReference>
<evidence type="ECO:0000313" key="7">
    <source>
        <dbReference type="EMBL" id="SBT52719.1"/>
    </source>
</evidence>
<protein>
    <submittedName>
        <fullName evidence="7">Membrane protein involved in the export of O-antigen and teichoic acid</fullName>
    </submittedName>
</protein>
<feature type="transmembrane region" description="Helical" evidence="6">
    <location>
        <begin position="324"/>
        <end position="341"/>
    </location>
</feature>
<dbReference type="Proteomes" id="UP000199385">
    <property type="component" value="Chromosome I"/>
</dbReference>
<feature type="transmembrane region" description="Helical" evidence="6">
    <location>
        <begin position="7"/>
        <end position="27"/>
    </location>
</feature>
<dbReference type="PATRIC" id="fig|261654.4.peg.5828"/>
<accession>A0A1A9A947</accession>
<keyword evidence="3 6" id="KW-0812">Transmembrane</keyword>
<evidence type="ECO:0000256" key="4">
    <source>
        <dbReference type="ARBA" id="ARBA00022989"/>
    </source>
</evidence>
<dbReference type="PANTHER" id="PTHR30250">
    <property type="entry name" value="PST FAMILY PREDICTED COLANIC ACID TRANSPORTER"/>
    <property type="match status" value="1"/>
</dbReference>
<keyword evidence="5 6" id="KW-0472">Membrane</keyword>
<feature type="transmembrane region" description="Helical" evidence="6">
    <location>
        <begin position="380"/>
        <end position="401"/>
    </location>
</feature>
<evidence type="ECO:0000256" key="1">
    <source>
        <dbReference type="ARBA" id="ARBA00004651"/>
    </source>
</evidence>
<dbReference type="GO" id="GO:0005886">
    <property type="term" value="C:plasma membrane"/>
    <property type="evidence" value="ECO:0007669"/>
    <property type="project" value="UniProtKB-SubCell"/>
</dbReference>
<organism evidence="7 8">
    <name type="scientific">Micromonospora auratinigra</name>
    <dbReference type="NCBI Taxonomy" id="261654"/>
    <lineage>
        <taxon>Bacteria</taxon>
        <taxon>Bacillati</taxon>
        <taxon>Actinomycetota</taxon>
        <taxon>Actinomycetes</taxon>
        <taxon>Micromonosporales</taxon>
        <taxon>Micromonosporaceae</taxon>
        <taxon>Micromonospora</taxon>
    </lineage>
</organism>
<feature type="transmembrane region" description="Helical" evidence="6">
    <location>
        <begin position="353"/>
        <end position="374"/>
    </location>
</feature>
<keyword evidence="4 6" id="KW-1133">Transmembrane helix</keyword>
<feature type="transmembrane region" description="Helical" evidence="6">
    <location>
        <begin position="73"/>
        <end position="93"/>
    </location>
</feature>
<dbReference type="STRING" id="261654.GA0070611_5755"/>
<dbReference type="AlphaFoldDB" id="A0A1A9A947"/>
<evidence type="ECO:0000256" key="2">
    <source>
        <dbReference type="ARBA" id="ARBA00022475"/>
    </source>
</evidence>
<dbReference type="InterPro" id="IPR002797">
    <property type="entry name" value="Polysacc_synth"/>
</dbReference>
<comment type="subcellular location">
    <subcellularLocation>
        <location evidence="1">Cell membrane</location>
        <topology evidence="1">Multi-pass membrane protein</topology>
    </subcellularLocation>
</comment>
<feature type="transmembrane region" description="Helical" evidence="6">
    <location>
        <begin position="292"/>
        <end position="312"/>
    </location>
</feature>
<dbReference type="OrthoDB" id="5240734at2"/>
<evidence type="ECO:0000256" key="3">
    <source>
        <dbReference type="ARBA" id="ARBA00022692"/>
    </source>
</evidence>
<gene>
    <name evidence="7" type="ORF">GA0070611_5755</name>
</gene>